<organism evidence="1 2">
    <name type="scientific">Carnegiea gigantea</name>
    <dbReference type="NCBI Taxonomy" id="171969"/>
    <lineage>
        <taxon>Eukaryota</taxon>
        <taxon>Viridiplantae</taxon>
        <taxon>Streptophyta</taxon>
        <taxon>Embryophyta</taxon>
        <taxon>Tracheophyta</taxon>
        <taxon>Spermatophyta</taxon>
        <taxon>Magnoliopsida</taxon>
        <taxon>eudicotyledons</taxon>
        <taxon>Gunneridae</taxon>
        <taxon>Pentapetalae</taxon>
        <taxon>Caryophyllales</taxon>
        <taxon>Cactineae</taxon>
        <taxon>Cactaceae</taxon>
        <taxon>Cactoideae</taxon>
        <taxon>Echinocereeae</taxon>
        <taxon>Carnegiea</taxon>
    </lineage>
</organism>
<dbReference type="PANTHER" id="PTHR33710">
    <property type="entry name" value="BNAC02G09200D PROTEIN"/>
    <property type="match status" value="1"/>
</dbReference>
<keyword evidence="2" id="KW-1185">Reference proteome</keyword>
<dbReference type="Proteomes" id="UP001153076">
    <property type="component" value="Unassembled WGS sequence"/>
</dbReference>
<dbReference type="OrthoDB" id="1748181at2759"/>
<gene>
    <name evidence="1" type="ORF">Cgig2_034026</name>
</gene>
<sequence>MNGYPSNVIIVTCSATLRMSAGKKQGADKNRDERKWSLQLTPHLPWRRPLLHPKTRMLATTVSFHVTFVYGMNKEQQRLPLWTDLMDIARIMSSAWCVIGDFNAILYKLDRIGGDKVTTHDISKLSTLLEHSELHELRSMGAYYSWTNKQVWSRINRAFINDHWCGSFDYTHSIYMANGLSDHAPILLQFPNAPKPQIRFSLL</sequence>
<evidence type="ECO:0000313" key="1">
    <source>
        <dbReference type="EMBL" id="KAJ8425090.1"/>
    </source>
</evidence>
<name>A0A9Q1JMV3_9CARY</name>
<dbReference type="InterPro" id="IPR036691">
    <property type="entry name" value="Endo/exonu/phosph_ase_sf"/>
</dbReference>
<dbReference type="EMBL" id="JAKOGI010001548">
    <property type="protein sequence ID" value="KAJ8425090.1"/>
    <property type="molecule type" value="Genomic_DNA"/>
</dbReference>
<accession>A0A9Q1JMV3</accession>
<reference evidence="1" key="1">
    <citation type="submission" date="2022-04" db="EMBL/GenBank/DDBJ databases">
        <title>Carnegiea gigantea Genome sequencing and assembly v2.</title>
        <authorList>
            <person name="Copetti D."/>
            <person name="Sanderson M.J."/>
            <person name="Burquez A."/>
            <person name="Wojciechowski M.F."/>
        </authorList>
    </citation>
    <scope>NUCLEOTIDE SEQUENCE</scope>
    <source>
        <strain evidence="1">SGP5-SGP5p</strain>
        <tissue evidence="1">Aerial part</tissue>
    </source>
</reference>
<dbReference type="Gene3D" id="3.60.10.10">
    <property type="entry name" value="Endonuclease/exonuclease/phosphatase"/>
    <property type="match status" value="1"/>
</dbReference>
<dbReference type="PANTHER" id="PTHR33710:SF71">
    <property type="entry name" value="ENDONUCLEASE_EXONUCLEASE_PHOSPHATASE DOMAIN-CONTAINING PROTEIN"/>
    <property type="match status" value="1"/>
</dbReference>
<proteinExistence type="predicted"/>
<protein>
    <recommendedName>
        <fullName evidence="3">Endonuclease/exonuclease/phosphatase domain-containing protein</fullName>
    </recommendedName>
</protein>
<evidence type="ECO:0000313" key="2">
    <source>
        <dbReference type="Proteomes" id="UP001153076"/>
    </source>
</evidence>
<comment type="caution">
    <text evidence="1">The sequence shown here is derived from an EMBL/GenBank/DDBJ whole genome shotgun (WGS) entry which is preliminary data.</text>
</comment>
<dbReference type="SUPFAM" id="SSF56219">
    <property type="entry name" value="DNase I-like"/>
    <property type="match status" value="1"/>
</dbReference>
<evidence type="ECO:0008006" key="3">
    <source>
        <dbReference type="Google" id="ProtNLM"/>
    </source>
</evidence>
<dbReference type="AlphaFoldDB" id="A0A9Q1JMV3"/>